<protein>
    <submittedName>
        <fullName evidence="1">Uncharacterized protein</fullName>
    </submittedName>
</protein>
<dbReference type="EMBL" id="CP045897">
    <property type="protein sequence ID" value="QQP51546.1"/>
    <property type="molecule type" value="Genomic_DNA"/>
</dbReference>
<name>A0A7T8HK72_CALRO</name>
<evidence type="ECO:0000313" key="2">
    <source>
        <dbReference type="Proteomes" id="UP000595437"/>
    </source>
</evidence>
<accession>A0A7T8HK72</accession>
<proteinExistence type="predicted"/>
<dbReference type="Proteomes" id="UP000595437">
    <property type="component" value="Chromosome 8"/>
</dbReference>
<organism evidence="1 2">
    <name type="scientific">Caligus rogercresseyi</name>
    <name type="common">Sea louse</name>
    <dbReference type="NCBI Taxonomy" id="217165"/>
    <lineage>
        <taxon>Eukaryota</taxon>
        <taxon>Metazoa</taxon>
        <taxon>Ecdysozoa</taxon>
        <taxon>Arthropoda</taxon>
        <taxon>Crustacea</taxon>
        <taxon>Multicrustacea</taxon>
        <taxon>Hexanauplia</taxon>
        <taxon>Copepoda</taxon>
        <taxon>Siphonostomatoida</taxon>
        <taxon>Caligidae</taxon>
        <taxon>Caligus</taxon>
    </lineage>
</organism>
<feature type="non-terminal residue" evidence="1">
    <location>
        <position position="50"/>
    </location>
</feature>
<sequence length="50" mass="5865">MDEVMKTKEKSKLGRNTIIFILKRKRDNLVRTDDGQRRGTIEMIFSGKPI</sequence>
<reference evidence="2" key="1">
    <citation type="submission" date="2021-01" db="EMBL/GenBank/DDBJ databases">
        <title>Caligus Genome Assembly.</title>
        <authorList>
            <person name="Gallardo-Escarate C."/>
        </authorList>
    </citation>
    <scope>NUCLEOTIDE SEQUENCE [LARGE SCALE GENOMIC DNA]</scope>
</reference>
<gene>
    <name evidence="1" type="ORF">FKW44_012953</name>
</gene>
<evidence type="ECO:0000313" key="1">
    <source>
        <dbReference type="EMBL" id="QQP51546.1"/>
    </source>
</evidence>
<keyword evidence="2" id="KW-1185">Reference proteome</keyword>
<dbReference type="AlphaFoldDB" id="A0A7T8HK72"/>